<keyword evidence="6 7" id="KW-0472">Membrane</keyword>
<keyword evidence="4" id="KW-0677">Repeat</keyword>
<evidence type="ECO:0000259" key="8">
    <source>
        <dbReference type="Pfam" id="PF03600"/>
    </source>
</evidence>
<gene>
    <name evidence="9" type="ORF">DEM34_04910</name>
</gene>
<dbReference type="InterPro" id="IPR051679">
    <property type="entry name" value="DASS-Related_Transporters"/>
</dbReference>
<dbReference type="InterPro" id="IPR004680">
    <property type="entry name" value="Cit_transptr-like_dom"/>
</dbReference>
<dbReference type="AlphaFoldDB" id="A0A2U2N6A5"/>
<feature type="transmembrane region" description="Helical" evidence="7">
    <location>
        <begin position="452"/>
        <end position="472"/>
    </location>
</feature>
<reference evidence="9 10" key="1">
    <citation type="submission" date="2018-05" db="EMBL/GenBank/DDBJ databases">
        <title>Spiribacter halobius sp. nov., a moderately halophilic bacterium isolated from marine solar saltern.</title>
        <authorList>
            <person name="Zheng W.-S."/>
            <person name="Lu D.-C."/>
            <person name="Du Z.-J."/>
        </authorList>
    </citation>
    <scope>NUCLEOTIDE SEQUENCE [LARGE SCALE GENOMIC DNA]</scope>
    <source>
        <strain evidence="9 10">E85</strain>
    </source>
</reference>
<protein>
    <submittedName>
        <fullName evidence="9">Sodium:sulfate symporter</fullName>
    </submittedName>
</protein>
<feature type="transmembrane region" description="Helical" evidence="7">
    <location>
        <begin position="374"/>
        <end position="397"/>
    </location>
</feature>
<comment type="caution">
    <text evidence="9">The sequence shown here is derived from an EMBL/GenBank/DDBJ whole genome shotgun (WGS) entry which is preliminary data.</text>
</comment>
<keyword evidence="10" id="KW-1185">Reference proteome</keyword>
<dbReference type="GO" id="GO:0055085">
    <property type="term" value="P:transmembrane transport"/>
    <property type="evidence" value="ECO:0007669"/>
    <property type="project" value="InterPro"/>
</dbReference>
<feature type="transmembrane region" description="Helical" evidence="7">
    <location>
        <begin position="187"/>
        <end position="208"/>
    </location>
</feature>
<feature type="domain" description="Citrate transporter-like" evidence="8">
    <location>
        <begin position="63"/>
        <end position="422"/>
    </location>
</feature>
<keyword evidence="2" id="KW-0813">Transport</keyword>
<feature type="transmembrane region" description="Helical" evidence="7">
    <location>
        <begin position="229"/>
        <end position="253"/>
    </location>
</feature>
<feature type="transmembrane region" description="Helical" evidence="7">
    <location>
        <begin position="135"/>
        <end position="154"/>
    </location>
</feature>
<feature type="transmembrane region" description="Helical" evidence="7">
    <location>
        <begin position="92"/>
        <end position="115"/>
    </location>
</feature>
<keyword evidence="5 7" id="KW-1133">Transmembrane helix</keyword>
<evidence type="ECO:0000256" key="4">
    <source>
        <dbReference type="ARBA" id="ARBA00022737"/>
    </source>
</evidence>
<dbReference type="Proteomes" id="UP000245474">
    <property type="component" value="Unassembled WGS sequence"/>
</dbReference>
<feature type="transmembrane region" description="Helical" evidence="7">
    <location>
        <begin position="20"/>
        <end position="41"/>
    </location>
</feature>
<accession>A0A2U2N6A5</accession>
<dbReference type="EMBL" id="QFFI01000005">
    <property type="protein sequence ID" value="PWG64670.1"/>
    <property type="molecule type" value="Genomic_DNA"/>
</dbReference>
<comment type="subcellular location">
    <subcellularLocation>
        <location evidence="1">Membrane</location>
        <topology evidence="1">Multi-pass membrane protein</topology>
    </subcellularLocation>
</comment>
<evidence type="ECO:0000256" key="5">
    <source>
        <dbReference type="ARBA" id="ARBA00022989"/>
    </source>
</evidence>
<feature type="transmembrane region" description="Helical" evidence="7">
    <location>
        <begin position="61"/>
        <end position="85"/>
    </location>
</feature>
<dbReference type="PANTHER" id="PTHR43652">
    <property type="entry name" value="BASIC AMINO ACID ANTIPORTER YFCC-RELATED"/>
    <property type="match status" value="1"/>
</dbReference>
<dbReference type="Pfam" id="PF03600">
    <property type="entry name" value="CitMHS"/>
    <property type="match status" value="1"/>
</dbReference>
<evidence type="ECO:0000256" key="1">
    <source>
        <dbReference type="ARBA" id="ARBA00004141"/>
    </source>
</evidence>
<evidence type="ECO:0000256" key="2">
    <source>
        <dbReference type="ARBA" id="ARBA00022448"/>
    </source>
</evidence>
<evidence type="ECO:0000256" key="6">
    <source>
        <dbReference type="ARBA" id="ARBA00023136"/>
    </source>
</evidence>
<keyword evidence="3 7" id="KW-0812">Transmembrane</keyword>
<feature type="transmembrane region" description="Helical" evidence="7">
    <location>
        <begin position="409"/>
        <end position="432"/>
    </location>
</feature>
<name>A0A2U2N6A5_9GAMM</name>
<sequence length="480" mass="49741">MRAHRLSGRTPAIPKPHRGWLRPGPLVAVLAALAAAAVLLAPPVWLPDGTAATAALMLVTIGLWASGIVSEALASLLFFLAAMLFAVAPAEAVFAGFGASAFWLIFAGLVLSLAIRHTGLGERIAGGLLTRAPRSYPLLVTASVVVGTVFAFLMPGSMGRIVLLVPIALAVADRAGFAAAARGRFALVLGVVFGTHLTSFAILPANVPNVVWASAVEAQHGFQVGYLEYLWWHFPVLGLLRAALLVALLLWWLPDRLSDDQAHDTPATPPGEAAAGERQLAAVLLAALALWATDFAHGIAPAWVALAAACYCLLPPTRLTPERPYAALDVGPLLFVAGVLGLGETLARSGLGEAAFAQLLPLLPLSPGADTLNFGVLGLGSALLGVFTTLPGVPAVASPLAPAIAGATGWPLEAVLVTLTVGYATFLLPYQAPPILVGGRLGGVPWGVLTRFTLGYAAVSTLLVFPLQYLWLHLVGVYGF</sequence>
<proteinExistence type="predicted"/>
<evidence type="ECO:0000313" key="9">
    <source>
        <dbReference type="EMBL" id="PWG64670.1"/>
    </source>
</evidence>
<evidence type="ECO:0000313" key="10">
    <source>
        <dbReference type="Proteomes" id="UP000245474"/>
    </source>
</evidence>
<evidence type="ECO:0000256" key="3">
    <source>
        <dbReference type="ARBA" id="ARBA00022692"/>
    </source>
</evidence>
<dbReference type="PANTHER" id="PTHR43652:SF2">
    <property type="entry name" value="BASIC AMINO ACID ANTIPORTER YFCC-RELATED"/>
    <property type="match status" value="1"/>
</dbReference>
<evidence type="ECO:0000256" key="7">
    <source>
        <dbReference type="SAM" id="Phobius"/>
    </source>
</evidence>
<dbReference type="GO" id="GO:0005886">
    <property type="term" value="C:plasma membrane"/>
    <property type="evidence" value="ECO:0007669"/>
    <property type="project" value="TreeGrafter"/>
</dbReference>
<organism evidence="9 10">
    <name type="scientific">Sediminicurvatus halobius</name>
    <dbReference type="NCBI Taxonomy" id="2182432"/>
    <lineage>
        <taxon>Bacteria</taxon>
        <taxon>Pseudomonadati</taxon>
        <taxon>Pseudomonadota</taxon>
        <taxon>Gammaproteobacteria</taxon>
        <taxon>Chromatiales</taxon>
        <taxon>Ectothiorhodospiraceae</taxon>
        <taxon>Sediminicurvatus</taxon>
    </lineage>
</organism>